<evidence type="ECO:0000256" key="2">
    <source>
        <dbReference type="SAM" id="MobiDB-lite"/>
    </source>
</evidence>
<evidence type="ECO:0000313" key="6">
    <source>
        <dbReference type="Proteomes" id="UP000657385"/>
    </source>
</evidence>
<dbReference type="SMART" id="SM01043">
    <property type="entry name" value="BTAD"/>
    <property type="match status" value="1"/>
</dbReference>
<feature type="compositionally biased region" description="Low complexity" evidence="2">
    <location>
        <begin position="489"/>
        <end position="505"/>
    </location>
</feature>
<dbReference type="EMBL" id="JADPRT010000001">
    <property type="protein sequence ID" value="MBF9066597.1"/>
    <property type="molecule type" value="Genomic_DNA"/>
</dbReference>
<dbReference type="InterPro" id="IPR052196">
    <property type="entry name" value="Bact_Kbp"/>
</dbReference>
<feature type="domain" description="LysM" evidence="4">
    <location>
        <begin position="266"/>
        <end position="322"/>
    </location>
</feature>
<sequence length="1181" mass="121350">MLRNVVRAFLACVTLLVLMIGLPVVLGFGTVTVVHDARPAGGLAGLLTSGDQGNLFLWVLVLVGWVAWLSLAISLLVEIPAQLRGRVPRRLPTLGWSQRLAGGLVGAILSLLPVAGTALAAAPAPQLAITAPHLPQAAGTAGAAVAANAAGGGSAGAKYASVSEPHGAGAAADATTGQGGRVSYTVRSTRPAESLWSIADQMLGSGERWREIAALNEGRVMDAEHRVFDAERPIQPGWVLLLPSDAKLPSGGDASATADHAPAQPVEVTVRPGDTLSGIAETTMGTASDWPKLFAANRGVAAPDGDRLTDPNLIEPGMRLTVPGASALGGGGSSSGTTTAPTPPPAPTPAPKPPVTTTPATPPVTETPTPTPTESATSAPSSAPTSAAPTASAPTTSAPAGTPEGVPHATASQSPEEFALASGTSVLGAVVLGAVALRRSRRRNGPPRQGQHRTPRGPRPTPPIDPESRSAAHLTPVPMPLPPALSGSPQQTAAAAPATAPAPAAVPRLGGQAGRDLDLLGRALRSMARNVAREGRRLPPLNVVRLTPAHTVELHLAAPAPPVAPFRAAHASTVWWCTADAPGLLGPEAAAVVPSPYPALVSLGETNDGATVLVDLEAIRLLHISGEPEDVSRVLRTLALELTFTPLADRVGVHVVGVAAELAAVADDRLVVHQDLEHAVAALQQRDAAVRSALVEAQAATPREARSRGIGGDEWAPEVVLCAGYPTGTTPEALGRLLDSRPRGSVAVVTAAPPSGTGPVARWTLPASGSGVVPGLEMDLTLQRLDDESYDRWLRLLGANVVDPAPAAPEPSWPEDAFADLFDAFDDMGDSGAFGASHDAPDTSETDDSARRSSVWSRRDVVPPPRVSDATPPDPRLEHRLDPIDPVDPVELPDRPDPLDKSTGGSSIFSVDAARSSRSSVTEPALPGAAVVLPDPPGSLVPATQGRLPNDPWILALLATPPTPASPAHPQLRLLGPVELVGAAGPVEPERRGVLTEAAARRSVGPAQGAYVSADAIGRLREWLGDGPDGHPVTLRCDWDDFQALSERGLRDSGPAADTALARALALVRGAPFADVAYTWAEPLRRRMAAAVVDVAHELTLRRLHAGDHRGGEAAAARGLSADPDAELLLRDLLCLHADAGATDGLRATVARLEAKALRTGQPLEPESAALLSELRSASFG</sequence>
<accession>A0A931B0T6</accession>
<dbReference type="InterPro" id="IPR018392">
    <property type="entry name" value="LysM"/>
</dbReference>
<reference evidence="5" key="1">
    <citation type="submission" date="2020-11" db="EMBL/GenBank/DDBJ databases">
        <title>Isolation and identification of active actinomycetes.</title>
        <authorList>
            <person name="Yu B."/>
        </authorList>
    </citation>
    <scope>NUCLEOTIDE SEQUENCE</scope>
    <source>
        <strain evidence="5">NEAU-YB345</strain>
    </source>
</reference>
<dbReference type="Proteomes" id="UP000657385">
    <property type="component" value="Unassembled WGS sequence"/>
</dbReference>
<evidence type="ECO:0000256" key="1">
    <source>
        <dbReference type="ARBA" id="ARBA00023012"/>
    </source>
</evidence>
<dbReference type="RefSeq" id="WP_196191793.1">
    <property type="nucleotide sequence ID" value="NZ_JADPRT010000001.1"/>
</dbReference>
<dbReference type="SMART" id="SM00257">
    <property type="entry name" value="LysM"/>
    <property type="match status" value="1"/>
</dbReference>
<organism evidence="5 6">
    <name type="scientific">Streptacidiphilus fuscans</name>
    <dbReference type="NCBI Taxonomy" id="2789292"/>
    <lineage>
        <taxon>Bacteria</taxon>
        <taxon>Bacillati</taxon>
        <taxon>Actinomycetota</taxon>
        <taxon>Actinomycetes</taxon>
        <taxon>Kitasatosporales</taxon>
        <taxon>Streptomycetaceae</taxon>
        <taxon>Streptacidiphilus</taxon>
    </lineage>
</organism>
<dbReference type="InterPro" id="IPR011990">
    <property type="entry name" value="TPR-like_helical_dom_sf"/>
</dbReference>
<name>A0A931B0T6_9ACTN</name>
<evidence type="ECO:0000313" key="5">
    <source>
        <dbReference type="EMBL" id="MBF9066597.1"/>
    </source>
</evidence>
<dbReference type="InterPro" id="IPR005158">
    <property type="entry name" value="BTAD"/>
</dbReference>
<feature type="region of interest" description="Disordered" evidence="2">
    <location>
        <begin position="438"/>
        <end position="511"/>
    </location>
</feature>
<feature type="region of interest" description="Disordered" evidence="2">
    <location>
        <begin position="249"/>
        <end position="270"/>
    </location>
</feature>
<feature type="compositionally biased region" description="Pro residues" evidence="2">
    <location>
        <begin position="341"/>
        <end position="362"/>
    </location>
</feature>
<feature type="compositionally biased region" description="Low complexity" evidence="2">
    <location>
        <begin position="363"/>
        <end position="405"/>
    </location>
</feature>
<evidence type="ECO:0000256" key="3">
    <source>
        <dbReference type="SAM" id="Phobius"/>
    </source>
</evidence>
<dbReference type="Gene3D" id="3.10.350.10">
    <property type="entry name" value="LysM domain"/>
    <property type="match status" value="2"/>
</dbReference>
<feature type="transmembrane region" description="Helical" evidence="3">
    <location>
        <begin position="100"/>
        <end position="122"/>
    </location>
</feature>
<proteinExistence type="predicted"/>
<keyword evidence="1" id="KW-0902">Two-component regulatory system</keyword>
<dbReference type="Pfam" id="PF01476">
    <property type="entry name" value="LysM"/>
    <property type="match status" value="1"/>
</dbReference>
<keyword evidence="3" id="KW-1133">Transmembrane helix</keyword>
<evidence type="ECO:0000259" key="4">
    <source>
        <dbReference type="PROSITE" id="PS51782"/>
    </source>
</evidence>
<dbReference type="AlphaFoldDB" id="A0A931B0T6"/>
<dbReference type="GO" id="GO:0000160">
    <property type="term" value="P:phosphorelay signal transduction system"/>
    <property type="evidence" value="ECO:0007669"/>
    <property type="project" value="UniProtKB-KW"/>
</dbReference>
<feature type="region of interest" description="Disordered" evidence="2">
    <location>
        <begin position="301"/>
        <end position="417"/>
    </location>
</feature>
<keyword evidence="3" id="KW-0472">Membrane</keyword>
<comment type="caution">
    <text evidence="5">The sequence shown here is derived from an EMBL/GenBank/DDBJ whole genome shotgun (WGS) entry which is preliminary data.</text>
</comment>
<dbReference type="PROSITE" id="PS51782">
    <property type="entry name" value="LYSM"/>
    <property type="match status" value="1"/>
</dbReference>
<feature type="region of interest" description="Disordered" evidence="2">
    <location>
        <begin position="830"/>
        <end position="907"/>
    </location>
</feature>
<gene>
    <name evidence="5" type="ORF">I2501_00925</name>
</gene>
<dbReference type="PANTHER" id="PTHR34700:SF4">
    <property type="entry name" value="PHAGE-LIKE ELEMENT PBSX PROTEIN XKDP"/>
    <property type="match status" value="1"/>
</dbReference>
<protein>
    <submittedName>
        <fullName evidence="5">LysM peptidoglycan-binding domain-containing protein</fullName>
    </submittedName>
</protein>
<keyword evidence="3" id="KW-0812">Transmembrane</keyword>
<dbReference type="Gene3D" id="1.25.40.10">
    <property type="entry name" value="Tetratricopeptide repeat domain"/>
    <property type="match status" value="1"/>
</dbReference>
<dbReference type="PANTHER" id="PTHR34700">
    <property type="entry name" value="POTASSIUM BINDING PROTEIN KBP"/>
    <property type="match status" value="1"/>
</dbReference>
<feature type="compositionally biased region" description="Basic residues" evidence="2">
    <location>
        <begin position="438"/>
        <end position="456"/>
    </location>
</feature>
<feature type="transmembrane region" description="Helical" evidence="3">
    <location>
        <begin position="55"/>
        <end position="79"/>
    </location>
</feature>
<keyword evidence="6" id="KW-1185">Reference proteome</keyword>
<dbReference type="InterPro" id="IPR036779">
    <property type="entry name" value="LysM_dom_sf"/>
</dbReference>
<dbReference type="CDD" id="cd00118">
    <property type="entry name" value="LysM"/>
    <property type="match status" value="1"/>
</dbReference>